<feature type="region of interest" description="Disordered" evidence="1">
    <location>
        <begin position="39"/>
        <end position="73"/>
    </location>
</feature>
<dbReference type="RefSeq" id="WP_062374632.1">
    <property type="nucleotide sequence ID" value="NZ_LNCD01000134.1"/>
</dbReference>
<dbReference type="InterPro" id="IPR041374">
    <property type="entry name" value="BaeRF_family12"/>
</dbReference>
<evidence type="ECO:0000313" key="2">
    <source>
        <dbReference type="EMBL" id="KWV42755.1"/>
    </source>
</evidence>
<feature type="compositionally biased region" description="Basic and acidic residues" evidence="1">
    <location>
        <begin position="45"/>
        <end position="60"/>
    </location>
</feature>
<protein>
    <recommendedName>
        <fullName evidence="4">Host attachment protein</fullName>
    </recommendedName>
</protein>
<accession>A0A125Q4U9</accession>
<comment type="caution">
    <text evidence="2">The sequence shown here is derived from an EMBL/GenBank/DDBJ whole genome shotgun (WGS) entry which is preliminary data.</text>
</comment>
<organism evidence="2 3">
    <name type="scientific">Rhizobium altiplani</name>
    <dbReference type="NCBI Taxonomy" id="1864509"/>
    <lineage>
        <taxon>Bacteria</taxon>
        <taxon>Pseudomonadati</taxon>
        <taxon>Pseudomonadota</taxon>
        <taxon>Alphaproteobacteria</taxon>
        <taxon>Hyphomicrobiales</taxon>
        <taxon>Rhizobiaceae</taxon>
        <taxon>Rhizobium/Agrobacterium group</taxon>
        <taxon>Rhizobium</taxon>
    </lineage>
</organism>
<sequence>MVDVRVPSKSWVVVCDGAKALILRNAGGAELMNLKVEETLSQPNEPDREIGADKPGRTHAADGQSASAVEQTDWHEQAEAEFLKLVAAKMEVLVREKNTRRIILVAPPKALGTLRANLSADVQAAVSAEVPKDYINLPVDQIERHLAS</sequence>
<dbReference type="AlphaFoldDB" id="A0A125Q4U9"/>
<gene>
    <name evidence="2" type="ORF">AS026_20625</name>
</gene>
<dbReference type="EMBL" id="LNCD01000134">
    <property type="protein sequence ID" value="KWV42755.1"/>
    <property type="molecule type" value="Genomic_DNA"/>
</dbReference>
<dbReference type="Pfam" id="PF18856">
    <property type="entry name" value="baeRF_family12"/>
    <property type="match status" value="1"/>
</dbReference>
<evidence type="ECO:0008006" key="4">
    <source>
        <dbReference type="Google" id="ProtNLM"/>
    </source>
</evidence>
<proteinExistence type="predicted"/>
<dbReference type="OrthoDB" id="9812459at2"/>
<dbReference type="Proteomes" id="UP000068164">
    <property type="component" value="Unassembled WGS sequence"/>
</dbReference>
<name>A0A125Q4U9_9HYPH</name>
<reference evidence="2 3" key="1">
    <citation type="submission" date="2015-11" db="EMBL/GenBank/DDBJ databases">
        <title>Draft Genome Sequence of the Strain BR 10423 (Rhizobium sp.) isolated from nodules of Mimosa pudica.</title>
        <authorList>
            <person name="Barauna A.C."/>
            <person name="Zilli J.E."/>
            <person name="Simoes-Araujo J.L."/>
            <person name="Reis V.M."/>
            <person name="James E.K."/>
            <person name="Reis F.B.Jr."/>
            <person name="Rouws L.F."/>
            <person name="Passos S.R."/>
            <person name="Gois S.R."/>
        </authorList>
    </citation>
    <scope>NUCLEOTIDE SEQUENCE [LARGE SCALE GENOMIC DNA]</scope>
    <source>
        <strain evidence="2 3">BR10423</strain>
    </source>
</reference>
<evidence type="ECO:0000256" key="1">
    <source>
        <dbReference type="SAM" id="MobiDB-lite"/>
    </source>
</evidence>
<evidence type="ECO:0000313" key="3">
    <source>
        <dbReference type="Proteomes" id="UP000068164"/>
    </source>
</evidence>
<keyword evidence="3" id="KW-1185">Reference proteome</keyword>